<dbReference type="GO" id="GO:0006457">
    <property type="term" value="P:protein folding"/>
    <property type="evidence" value="ECO:0007669"/>
    <property type="project" value="UniProtKB-UniRule"/>
</dbReference>
<keyword evidence="9 12" id="KW-0131">Cell cycle</keyword>
<dbReference type="EMBL" id="NDYC01000031">
    <property type="protein sequence ID" value="OXZ26849.1"/>
    <property type="molecule type" value="Genomic_DNA"/>
</dbReference>
<dbReference type="InterPro" id="IPR046357">
    <property type="entry name" value="PPIase_dom_sf"/>
</dbReference>
<evidence type="ECO:0000256" key="4">
    <source>
        <dbReference type="ARBA" id="ARBA00016902"/>
    </source>
</evidence>
<dbReference type="FunFam" id="3.10.50.40:FF:000001">
    <property type="entry name" value="Trigger factor"/>
    <property type="match status" value="1"/>
</dbReference>
<dbReference type="PIRSF" id="PIRSF003095">
    <property type="entry name" value="Trigger_factor"/>
    <property type="match status" value="1"/>
</dbReference>
<dbReference type="GO" id="GO:0003755">
    <property type="term" value="F:peptidyl-prolyl cis-trans isomerase activity"/>
    <property type="evidence" value="ECO:0007669"/>
    <property type="project" value="UniProtKB-UniRule"/>
</dbReference>
<evidence type="ECO:0000313" key="16">
    <source>
        <dbReference type="EMBL" id="OXZ26849.1"/>
    </source>
</evidence>
<dbReference type="InterPro" id="IPR036611">
    <property type="entry name" value="Trigger_fac_ribosome-bd_sf"/>
</dbReference>
<dbReference type="SUPFAM" id="SSF102735">
    <property type="entry name" value="Trigger factor ribosome-binding domain"/>
    <property type="match status" value="1"/>
</dbReference>
<dbReference type="SUPFAM" id="SSF109998">
    <property type="entry name" value="Triger factor/SurA peptide-binding domain-like"/>
    <property type="match status" value="1"/>
</dbReference>
<evidence type="ECO:0000256" key="8">
    <source>
        <dbReference type="ARBA" id="ARBA00023235"/>
    </source>
</evidence>
<dbReference type="GO" id="GO:0005737">
    <property type="term" value="C:cytoplasm"/>
    <property type="evidence" value="ECO:0007669"/>
    <property type="project" value="UniProtKB-SubCell"/>
</dbReference>
<evidence type="ECO:0000256" key="11">
    <source>
        <dbReference type="ARBA" id="ARBA00029986"/>
    </source>
</evidence>
<sequence>MSAVLVSKENNQAVFTCEIPAEDFNNAIEESYKKNRSRFSLKGFRKGKVPRKMLERAYGEGLFYEDAVNLLLPGIYEKAIEELELEPVSQPDIDLDDITENNDVKVKFTVDLKPEFELGDYSNLSAEIEEYKVTDSDVDLKINHELESNARVQEVEGREAKENDTVSINFKGFVEDKAFDGGEAEDYELVLGSHTFIPGFEEQIVGHNVGDEFDVNVKFPEDYHEDSLKGKDAKFECKINSIKEKVLPELDDEFVKDVSEFDTLDEYKKDIKEHLEKDNEQRQLVDKQNKSVEALIDATEISVPESMIDNEVNRQFQDFARRVQQMGLNTDQYFQITNTSEEDVKNELRANAELKVKGDLVLEKYIEKENIESTDEELDEQLKEFAKVYGQDDEEKFIEEFKNSPNVEFLKEDIKRKKALEKLVEITKFETKKAEDTEEDK</sequence>
<dbReference type="Gene3D" id="3.10.50.40">
    <property type="match status" value="1"/>
</dbReference>
<comment type="similarity">
    <text evidence="2 12 14">Belongs to the FKBP-type PPIase family. Tig subfamily.</text>
</comment>
<dbReference type="InterPro" id="IPR005215">
    <property type="entry name" value="Trig_fac"/>
</dbReference>
<proteinExistence type="inferred from homology"/>
<dbReference type="InterPro" id="IPR027304">
    <property type="entry name" value="Trigger_fact/SurA_dom_sf"/>
</dbReference>
<dbReference type="NCBIfam" id="TIGR00115">
    <property type="entry name" value="tig"/>
    <property type="match status" value="1"/>
</dbReference>
<dbReference type="GO" id="GO:0015031">
    <property type="term" value="P:protein transport"/>
    <property type="evidence" value="ECO:0007669"/>
    <property type="project" value="UniProtKB-UniRule"/>
</dbReference>
<keyword evidence="8 12" id="KW-0413">Isomerase</keyword>
<keyword evidence="12" id="KW-0963">Cytoplasm</keyword>
<dbReference type="Pfam" id="PF00254">
    <property type="entry name" value="FKBP_C"/>
    <property type="match status" value="1"/>
</dbReference>
<evidence type="ECO:0000259" key="15">
    <source>
        <dbReference type="PROSITE" id="PS50059"/>
    </source>
</evidence>
<dbReference type="Proteomes" id="UP000215413">
    <property type="component" value="Unassembled WGS sequence"/>
</dbReference>
<evidence type="ECO:0000256" key="2">
    <source>
        <dbReference type="ARBA" id="ARBA00005464"/>
    </source>
</evidence>
<dbReference type="Pfam" id="PF05698">
    <property type="entry name" value="Trigger_C"/>
    <property type="match status" value="1"/>
</dbReference>
<comment type="function">
    <text evidence="10 12">Involved in protein export. Acts as a chaperone by maintaining the newly synthesized protein in an open conformation. Functions as a peptidyl-prolyl cis-trans isomerase.</text>
</comment>
<feature type="domain" description="PPIase FKBP-type" evidence="15">
    <location>
        <begin position="163"/>
        <end position="262"/>
    </location>
</feature>
<evidence type="ECO:0000313" key="17">
    <source>
        <dbReference type="Proteomes" id="UP000215413"/>
    </source>
</evidence>
<organism evidence="16 17">
    <name type="scientific">Finegoldia magna</name>
    <name type="common">Peptostreptococcus magnus</name>
    <dbReference type="NCBI Taxonomy" id="1260"/>
    <lineage>
        <taxon>Bacteria</taxon>
        <taxon>Bacillati</taxon>
        <taxon>Bacillota</taxon>
        <taxon>Tissierellia</taxon>
        <taxon>Tissierellales</taxon>
        <taxon>Peptoniphilaceae</taxon>
        <taxon>Finegoldia</taxon>
    </lineage>
</organism>
<dbReference type="InterPro" id="IPR001179">
    <property type="entry name" value="PPIase_FKBP_dom"/>
</dbReference>
<evidence type="ECO:0000256" key="10">
    <source>
        <dbReference type="ARBA" id="ARBA00024849"/>
    </source>
</evidence>
<keyword evidence="6 12" id="KW-0697">Rotamase</keyword>
<dbReference type="Gene3D" id="3.30.70.1050">
    <property type="entry name" value="Trigger factor ribosome-binding domain"/>
    <property type="match status" value="1"/>
</dbReference>
<dbReference type="RefSeq" id="WP_094206050.1">
    <property type="nucleotide sequence ID" value="NZ_NDYC01000031.1"/>
</dbReference>
<evidence type="ECO:0000256" key="9">
    <source>
        <dbReference type="ARBA" id="ARBA00023306"/>
    </source>
</evidence>
<dbReference type="AlphaFoldDB" id="A0A233V374"/>
<comment type="subcellular location">
    <subcellularLocation>
        <location evidence="12">Cytoplasm</location>
    </subcellularLocation>
    <text evidence="12">About half TF is bound to the ribosome near the polypeptide exit tunnel while the other half is free in the cytoplasm.</text>
</comment>
<gene>
    <name evidence="12" type="primary">tig</name>
    <name evidence="16" type="ORF">B9N49_06715</name>
</gene>
<dbReference type="InterPro" id="IPR037041">
    <property type="entry name" value="Trigger_fac_C_sf"/>
</dbReference>
<comment type="catalytic activity">
    <reaction evidence="1 12 13">
        <text>[protein]-peptidylproline (omega=180) = [protein]-peptidylproline (omega=0)</text>
        <dbReference type="Rhea" id="RHEA:16237"/>
        <dbReference type="Rhea" id="RHEA-COMP:10747"/>
        <dbReference type="Rhea" id="RHEA-COMP:10748"/>
        <dbReference type="ChEBI" id="CHEBI:83833"/>
        <dbReference type="ChEBI" id="CHEBI:83834"/>
        <dbReference type="EC" id="5.2.1.8"/>
    </reaction>
</comment>
<dbReference type="EC" id="5.2.1.8" evidence="3 12"/>
<evidence type="ECO:0000256" key="7">
    <source>
        <dbReference type="ARBA" id="ARBA00023186"/>
    </source>
</evidence>
<comment type="caution">
    <text evidence="16">The sequence shown here is derived from an EMBL/GenBank/DDBJ whole genome shotgun (WGS) entry which is preliminary data.</text>
</comment>
<evidence type="ECO:0000256" key="14">
    <source>
        <dbReference type="RuleBase" id="RU003914"/>
    </source>
</evidence>
<dbReference type="InterPro" id="IPR008881">
    <property type="entry name" value="Trigger_fac_ribosome-bd_bac"/>
</dbReference>
<dbReference type="InterPro" id="IPR008880">
    <property type="entry name" value="Trigger_fac_C"/>
</dbReference>
<dbReference type="PROSITE" id="PS50059">
    <property type="entry name" value="FKBP_PPIASE"/>
    <property type="match status" value="1"/>
</dbReference>
<accession>A0A233V374</accession>
<dbReference type="SUPFAM" id="SSF54534">
    <property type="entry name" value="FKBP-like"/>
    <property type="match status" value="1"/>
</dbReference>
<evidence type="ECO:0000256" key="1">
    <source>
        <dbReference type="ARBA" id="ARBA00000971"/>
    </source>
</evidence>
<keyword evidence="5 12" id="KW-0132">Cell division</keyword>
<protein>
    <recommendedName>
        <fullName evidence="4 12">Trigger factor</fullName>
        <shortName evidence="12">TF</shortName>
        <ecNumber evidence="3 12">5.2.1.8</ecNumber>
    </recommendedName>
    <alternativeName>
        <fullName evidence="11 12">PPIase</fullName>
    </alternativeName>
</protein>
<evidence type="ECO:0000256" key="6">
    <source>
        <dbReference type="ARBA" id="ARBA00023110"/>
    </source>
</evidence>
<dbReference type="Pfam" id="PF05697">
    <property type="entry name" value="Trigger_N"/>
    <property type="match status" value="1"/>
</dbReference>
<dbReference type="HAMAP" id="MF_00303">
    <property type="entry name" value="Trigger_factor_Tig"/>
    <property type="match status" value="1"/>
</dbReference>
<evidence type="ECO:0000256" key="12">
    <source>
        <dbReference type="HAMAP-Rule" id="MF_00303"/>
    </source>
</evidence>
<evidence type="ECO:0000256" key="13">
    <source>
        <dbReference type="PROSITE-ProRule" id="PRU00277"/>
    </source>
</evidence>
<dbReference type="Gene3D" id="1.10.3120.10">
    <property type="entry name" value="Trigger factor, C-terminal domain"/>
    <property type="match status" value="1"/>
</dbReference>
<name>A0A233V374_FINMA</name>
<keyword evidence="7 12" id="KW-0143">Chaperone</keyword>
<evidence type="ECO:0000256" key="5">
    <source>
        <dbReference type="ARBA" id="ARBA00022618"/>
    </source>
</evidence>
<dbReference type="GO" id="GO:0051301">
    <property type="term" value="P:cell division"/>
    <property type="evidence" value="ECO:0007669"/>
    <property type="project" value="UniProtKB-KW"/>
</dbReference>
<evidence type="ECO:0000256" key="3">
    <source>
        <dbReference type="ARBA" id="ARBA00013194"/>
    </source>
</evidence>
<comment type="domain">
    <text evidence="12">Consists of 3 domains; the N-terminus binds the ribosome, the middle domain has PPIase activity, while the C-terminus has intrinsic chaperone activity on its own.</text>
</comment>
<reference evidence="17" key="1">
    <citation type="submission" date="2017-04" db="EMBL/GenBank/DDBJ databases">
        <title>Finegoldia magna isolated from orthopedic joint implant-associated infections.</title>
        <authorList>
            <person name="Bjorklund S."/>
            <person name="Bruggemann H."/>
            <person name="Jensen A."/>
            <person name="Hellmark B."/>
            <person name="Soderquist B."/>
        </authorList>
    </citation>
    <scope>NUCLEOTIDE SEQUENCE [LARGE SCALE GENOMIC DNA]</scope>
    <source>
        <strain evidence="17">CCUG 54800</strain>
    </source>
</reference>